<proteinExistence type="predicted"/>
<reference evidence="2" key="1">
    <citation type="journal article" date="2017" name="Nature">
        <title>The genome of Chenopodium quinoa.</title>
        <authorList>
            <person name="Jarvis D.E."/>
            <person name="Ho Y.S."/>
            <person name="Lightfoot D.J."/>
            <person name="Schmoeckel S.M."/>
            <person name="Li B."/>
            <person name="Borm T.J.A."/>
            <person name="Ohyanagi H."/>
            <person name="Mineta K."/>
            <person name="Michell C.T."/>
            <person name="Saber N."/>
            <person name="Kharbatia N.M."/>
            <person name="Rupper R.R."/>
            <person name="Sharp A.R."/>
            <person name="Dally N."/>
            <person name="Boughton B.A."/>
            <person name="Woo Y.H."/>
            <person name="Gao G."/>
            <person name="Schijlen E.G.W.M."/>
            <person name="Guo X."/>
            <person name="Momin A.A."/>
            <person name="Negrao S."/>
            <person name="Al-Babili S."/>
            <person name="Gehring C."/>
            <person name="Roessner U."/>
            <person name="Jung C."/>
            <person name="Murphy K."/>
            <person name="Arold S.T."/>
            <person name="Gojobori T."/>
            <person name="van der Linden C.G."/>
            <person name="van Loo E.N."/>
            <person name="Jellen E.N."/>
            <person name="Maughan P.J."/>
            <person name="Tester M."/>
        </authorList>
    </citation>
    <scope>NUCLEOTIDE SEQUENCE [LARGE SCALE GENOMIC DNA]</scope>
    <source>
        <strain evidence="2">cv. PI 614886</strain>
    </source>
</reference>
<dbReference type="EnsemblPlants" id="AUR62040040-RA">
    <property type="protein sequence ID" value="AUR62040040-RA:cds"/>
    <property type="gene ID" value="AUR62040040"/>
</dbReference>
<dbReference type="AlphaFoldDB" id="A0A803N3W9"/>
<keyword evidence="3" id="KW-1185">Reference proteome</keyword>
<feature type="compositionally biased region" description="Basic and acidic residues" evidence="1">
    <location>
        <begin position="1"/>
        <end position="10"/>
    </location>
</feature>
<protein>
    <submittedName>
        <fullName evidence="2">Uncharacterized protein</fullName>
    </submittedName>
</protein>
<evidence type="ECO:0000313" key="3">
    <source>
        <dbReference type="Proteomes" id="UP000596660"/>
    </source>
</evidence>
<dbReference type="Gramene" id="AUR62040040-RA">
    <property type="protein sequence ID" value="AUR62040040-RA:cds"/>
    <property type="gene ID" value="AUR62040040"/>
</dbReference>
<evidence type="ECO:0000313" key="2">
    <source>
        <dbReference type="EnsemblPlants" id="AUR62040040-RA:cds"/>
    </source>
</evidence>
<evidence type="ECO:0000256" key="1">
    <source>
        <dbReference type="SAM" id="MobiDB-lite"/>
    </source>
</evidence>
<accession>A0A803N3W9</accession>
<dbReference type="Proteomes" id="UP000596660">
    <property type="component" value="Unplaced"/>
</dbReference>
<organism evidence="2 3">
    <name type="scientific">Chenopodium quinoa</name>
    <name type="common">Quinoa</name>
    <dbReference type="NCBI Taxonomy" id="63459"/>
    <lineage>
        <taxon>Eukaryota</taxon>
        <taxon>Viridiplantae</taxon>
        <taxon>Streptophyta</taxon>
        <taxon>Embryophyta</taxon>
        <taxon>Tracheophyta</taxon>
        <taxon>Spermatophyta</taxon>
        <taxon>Magnoliopsida</taxon>
        <taxon>eudicotyledons</taxon>
        <taxon>Gunneridae</taxon>
        <taxon>Pentapetalae</taxon>
        <taxon>Caryophyllales</taxon>
        <taxon>Chenopodiaceae</taxon>
        <taxon>Chenopodioideae</taxon>
        <taxon>Atripliceae</taxon>
        <taxon>Chenopodium</taxon>
    </lineage>
</organism>
<feature type="region of interest" description="Disordered" evidence="1">
    <location>
        <begin position="1"/>
        <end position="25"/>
    </location>
</feature>
<sequence length="195" mass="21438">MEEREVKLWEEERDGEGGDDGFREGGLPWGGGVELASAGKGVAMGVWFRQRRGKLKGRGAFKELFAFSLLIVLLDDSATSQLKAKSDSGGKDGDLKETIWLQGSSLVEIDHDERPEDGTLAPSLSQKAELCTNQIDEQVSHAVANSLESDKVDICCAYDMTKDGERIVAALKLWNDQLWAVALTDPCSRDFTSKW</sequence>
<name>A0A803N3W9_CHEQI</name>
<reference evidence="2" key="2">
    <citation type="submission" date="2021-03" db="UniProtKB">
        <authorList>
            <consortium name="EnsemblPlants"/>
        </authorList>
    </citation>
    <scope>IDENTIFICATION</scope>
</reference>